<keyword evidence="1" id="KW-0732">Signal</keyword>
<dbReference type="HOGENOM" id="CLU_140933_0_0_0"/>
<accession>R9R9E3</accession>
<evidence type="ECO:0000256" key="1">
    <source>
        <dbReference type="SAM" id="SignalP"/>
    </source>
</evidence>
<feature type="signal peptide" evidence="1">
    <location>
        <begin position="1"/>
        <end position="18"/>
    </location>
</feature>
<protein>
    <submittedName>
        <fullName evidence="2">Uncharacterized protein</fullName>
    </submittedName>
</protein>
<feature type="chain" id="PRO_5005710795" evidence="1">
    <location>
        <begin position="19"/>
        <end position="152"/>
    </location>
</feature>
<sequence length="152" mass="17712">MKKIILTLFLILGLSSFAAPEYVDVNKMEKDGYIMYKNQKDTLVAFKLTKRARIAVTLYFTNKENADYVKNTFKRSAPSAVQFLDEIENDRAYIQRFKDSQEGLYLYNIIAKNQKVDGCYITIFFSEENDLTIDDLNQKIDSLLNEVESYLK</sequence>
<gene>
    <name evidence="2" type="ORF">HMPREF0409_02074</name>
</gene>
<proteinExistence type="predicted"/>
<dbReference type="PATRIC" id="fig|469607.3.peg.150"/>
<reference evidence="2 3" key="1">
    <citation type="submission" date="2012-07" db="EMBL/GenBank/DDBJ databases">
        <title>The Genome Sequence of Fusobacterium sp. 4_8.</title>
        <authorList>
            <consortium name="The Broad Institute Genome Sequencing Platform"/>
            <person name="Earl A."/>
            <person name="Ward D."/>
            <person name="Feldgarden M."/>
            <person name="Gevers D."/>
            <person name="Sibley C.D."/>
            <person name="White A.P."/>
            <person name="Crowley S."/>
            <person name="Surette M."/>
            <person name="Strauss J.C."/>
            <person name="Ambrose C.E."/>
            <person name="Allen-Vercoe E."/>
            <person name="Walker B."/>
            <person name="Young S.K."/>
            <person name="Zeng Q."/>
            <person name="Gargeya S."/>
            <person name="Fitzgerald M."/>
            <person name="Haas B."/>
            <person name="Abouelleil A."/>
            <person name="Alvarado L."/>
            <person name="Arachchi H.M."/>
            <person name="Berlin A.M."/>
            <person name="Chapman S.B."/>
            <person name="Goldberg J."/>
            <person name="Griggs A."/>
            <person name="Gujja S."/>
            <person name="Hansen M."/>
            <person name="Howarth C."/>
            <person name="Imamovic A."/>
            <person name="Larimer J."/>
            <person name="McCowen C."/>
            <person name="Montmayeur A."/>
            <person name="Murphy C."/>
            <person name="Neiman D."/>
            <person name="Pearson M."/>
            <person name="Priest M."/>
            <person name="Roberts A."/>
            <person name="Saif S."/>
            <person name="Shea T."/>
            <person name="Sisk P."/>
            <person name="Sykes S."/>
            <person name="Wortman J."/>
            <person name="Nusbaum C."/>
            <person name="Birren B."/>
        </authorList>
    </citation>
    <scope>NUCLEOTIDE SEQUENCE [LARGE SCALE GENOMIC DNA]</scope>
    <source>
        <strain evidence="2 3">4_8</strain>
    </source>
</reference>
<dbReference type="EMBL" id="CP003723">
    <property type="protein sequence ID" value="AGM22613.1"/>
    <property type="molecule type" value="Genomic_DNA"/>
</dbReference>
<organism evidence="2 3">
    <name type="scientific">Fusobacterium animalis 4_8</name>
    <dbReference type="NCBI Taxonomy" id="469607"/>
    <lineage>
        <taxon>Bacteria</taxon>
        <taxon>Fusobacteriati</taxon>
        <taxon>Fusobacteriota</taxon>
        <taxon>Fusobacteriia</taxon>
        <taxon>Fusobacteriales</taxon>
        <taxon>Fusobacteriaceae</taxon>
        <taxon>Fusobacterium</taxon>
    </lineage>
</organism>
<name>R9R9E3_9FUSO</name>
<dbReference type="KEGG" id="fus:HMPREF0409_02074"/>
<evidence type="ECO:0000313" key="3">
    <source>
        <dbReference type="Proteomes" id="UP000014361"/>
    </source>
</evidence>
<dbReference type="Proteomes" id="UP000014361">
    <property type="component" value="Chromosome"/>
</dbReference>
<evidence type="ECO:0000313" key="2">
    <source>
        <dbReference type="EMBL" id="AGM22613.1"/>
    </source>
</evidence>
<dbReference type="RefSeq" id="WP_016339456.1">
    <property type="nucleotide sequence ID" value="NC_021281.1"/>
</dbReference>
<dbReference type="AlphaFoldDB" id="R9R9E3"/>